<keyword evidence="4" id="KW-0677">Repeat</keyword>
<dbReference type="GO" id="GO:0007010">
    <property type="term" value="P:cytoskeleton organization"/>
    <property type="evidence" value="ECO:0007669"/>
    <property type="project" value="InterPro"/>
</dbReference>
<feature type="domain" description="HP" evidence="8">
    <location>
        <begin position="1030"/>
        <end position="1093"/>
    </location>
</feature>
<evidence type="ECO:0000256" key="5">
    <source>
        <dbReference type="ARBA" id="ARBA00023054"/>
    </source>
</evidence>
<dbReference type="InterPro" id="IPR003128">
    <property type="entry name" value="Villin_headpiece"/>
</dbReference>
<feature type="compositionally biased region" description="Polar residues" evidence="6">
    <location>
        <begin position="254"/>
        <end position="267"/>
    </location>
</feature>
<dbReference type="Pfam" id="PF00169">
    <property type="entry name" value="PH"/>
    <property type="match status" value="1"/>
</dbReference>
<keyword evidence="3" id="KW-0597">Phosphoprotein</keyword>
<evidence type="ECO:0000256" key="6">
    <source>
        <dbReference type="SAM" id="MobiDB-lite"/>
    </source>
</evidence>
<dbReference type="SMART" id="SM00153">
    <property type="entry name" value="VHP"/>
    <property type="match status" value="2"/>
</dbReference>
<evidence type="ECO:0000256" key="3">
    <source>
        <dbReference type="ARBA" id="ARBA00022553"/>
    </source>
</evidence>
<dbReference type="EMBL" id="JAAKFY010000010">
    <property type="protein sequence ID" value="KAF3851564.1"/>
    <property type="molecule type" value="Genomic_DNA"/>
</dbReference>
<proteinExistence type="predicted"/>
<feature type="compositionally biased region" description="Acidic residues" evidence="6">
    <location>
        <begin position="941"/>
        <end position="951"/>
    </location>
</feature>
<evidence type="ECO:0000256" key="4">
    <source>
        <dbReference type="ARBA" id="ARBA00022737"/>
    </source>
</evidence>
<keyword evidence="5" id="KW-0175">Coiled coil</keyword>
<accession>A0A7J5YPS4</accession>
<dbReference type="Pfam" id="PF16182">
    <property type="entry name" value="AbLIM_anchor"/>
    <property type="match status" value="2"/>
</dbReference>
<feature type="compositionally biased region" description="Acidic residues" evidence="6">
    <location>
        <begin position="1114"/>
        <end position="1124"/>
    </location>
</feature>
<evidence type="ECO:0000256" key="2">
    <source>
        <dbReference type="ARBA" id="ARBA00022490"/>
    </source>
</evidence>
<organism evidence="9 10">
    <name type="scientific">Dissostichus mawsoni</name>
    <name type="common">Antarctic cod</name>
    <dbReference type="NCBI Taxonomy" id="36200"/>
    <lineage>
        <taxon>Eukaryota</taxon>
        <taxon>Metazoa</taxon>
        <taxon>Chordata</taxon>
        <taxon>Craniata</taxon>
        <taxon>Vertebrata</taxon>
        <taxon>Euteleostomi</taxon>
        <taxon>Actinopterygii</taxon>
        <taxon>Neopterygii</taxon>
        <taxon>Teleostei</taxon>
        <taxon>Neoteleostei</taxon>
        <taxon>Acanthomorphata</taxon>
        <taxon>Eupercaria</taxon>
        <taxon>Perciformes</taxon>
        <taxon>Notothenioidei</taxon>
        <taxon>Nototheniidae</taxon>
        <taxon>Dissostichus</taxon>
    </lineage>
</organism>
<dbReference type="InterPro" id="IPR001849">
    <property type="entry name" value="PH_domain"/>
</dbReference>
<evidence type="ECO:0000259" key="7">
    <source>
        <dbReference type="PROSITE" id="PS50003"/>
    </source>
</evidence>
<keyword evidence="10" id="KW-1185">Reference proteome</keyword>
<feature type="compositionally biased region" description="Polar residues" evidence="6">
    <location>
        <begin position="978"/>
        <end position="991"/>
    </location>
</feature>
<evidence type="ECO:0000313" key="10">
    <source>
        <dbReference type="Proteomes" id="UP000518266"/>
    </source>
</evidence>
<dbReference type="InterPro" id="IPR032402">
    <property type="entry name" value="AbLIM_anchor"/>
</dbReference>
<evidence type="ECO:0008006" key="11">
    <source>
        <dbReference type="Google" id="ProtNLM"/>
    </source>
</evidence>
<dbReference type="Gene3D" id="1.10.950.10">
    <property type="entry name" value="Villin headpiece domain"/>
    <property type="match status" value="2"/>
</dbReference>
<reference evidence="9 10" key="1">
    <citation type="submission" date="2020-03" db="EMBL/GenBank/DDBJ databases">
        <title>Dissostichus mawsoni Genome sequencing and assembly.</title>
        <authorList>
            <person name="Park H."/>
        </authorList>
    </citation>
    <scope>NUCLEOTIDE SEQUENCE [LARGE SCALE GENOMIC DNA]</scope>
    <source>
        <strain evidence="9">DM0001</strain>
        <tissue evidence="9">Muscle</tissue>
    </source>
</reference>
<feature type="region of interest" description="Disordered" evidence="6">
    <location>
        <begin position="708"/>
        <end position="741"/>
    </location>
</feature>
<feature type="region of interest" description="Disordered" evidence="6">
    <location>
        <begin position="213"/>
        <end position="270"/>
    </location>
</feature>
<evidence type="ECO:0000259" key="8">
    <source>
        <dbReference type="PROSITE" id="PS51089"/>
    </source>
</evidence>
<feature type="region of interest" description="Disordered" evidence="6">
    <location>
        <begin position="933"/>
        <end position="994"/>
    </location>
</feature>
<dbReference type="Gene3D" id="2.30.29.30">
    <property type="entry name" value="Pleckstrin-homology domain (PH domain)/Phosphotyrosine-binding domain (PTB)"/>
    <property type="match status" value="4"/>
</dbReference>
<dbReference type="SUPFAM" id="SSF50729">
    <property type="entry name" value="PH domain-like"/>
    <property type="match status" value="4"/>
</dbReference>
<dbReference type="InterPro" id="IPR011993">
    <property type="entry name" value="PH-like_dom_sf"/>
</dbReference>
<gene>
    <name evidence="9" type="ORF">F7725_013336</name>
</gene>
<dbReference type="PROSITE" id="PS51089">
    <property type="entry name" value="HP"/>
    <property type="match status" value="1"/>
</dbReference>
<feature type="compositionally biased region" description="Acidic residues" evidence="6">
    <location>
        <begin position="472"/>
        <end position="481"/>
    </location>
</feature>
<dbReference type="PANTHER" id="PTHR14338:SF9">
    <property type="entry name" value="ACTIN FILAMENT-ASSOCIATED PROTEIN 1-LIKE 2"/>
    <property type="match status" value="1"/>
</dbReference>
<evidence type="ECO:0000313" key="9">
    <source>
        <dbReference type="EMBL" id="KAF3851564.1"/>
    </source>
</evidence>
<dbReference type="InterPro" id="IPR036886">
    <property type="entry name" value="Villin_headpiece_dom_sf"/>
</dbReference>
<feature type="domain" description="PH" evidence="7">
    <location>
        <begin position="1179"/>
        <end position="1352"/>
    </location>
</feature>
<feature type="region of interest" description="Disordered" evidence="6">
    <location>
        <begin position="1"/>
        <end position="21"/>
    </location>
</feature>
<dbReference type="Pfam" id="PF02209">
    <property type="entry name" value="VHP"/>
    <property type="match status" value="2"/>
</dbReference>
<dbReference type="SMART" id="SM00233">
    <property type="entry name" value="PH"/>
    <property type="match status" value="3"/>
</dbReference>
<dbReference type="SUPFAM" id="SSF47050">
    <property type="entry name" value="VHP, Villin headpiece domain"/>
    <property type="match status" value="2"/>
</dbReference>
<sequence>MMPKQLAQTSPGSVLSLRGSSVPGSPAAAIVARVEDGVIGYKDLAALPRDKAILDIERPDLMIYQSHYSYSPLERSLSPRSISPPPSPEKESREWLENRSPGCSSPCSTIQTSSTHSTRTPPTPNTPNTPHTVHSVAKGALQHFHRPDNGSNLYKKPPIYKQLPQGKHIEDLIIESSKFPAAQPPDPNLPSKIETEYWPCPPPWLLLQELRKKDQGEEAEEEEDDEIQSNLGKIILKEELDKSATPLRRKSRSLPESCQNTGSNGSKSVYFPASSKSGLSRLQSAEFSSSEKAPAEWGLQDGQRKVPPQHICPYEMLVVTHRGRSKMPLVLTEPGWSVFGMTIEEFDRLSLWKKNNLKKKFLLAKLIWDLPSFLSALDSEKLMEDTEYMIMSCPSSSDTPGSEGVQGAELLLNHDLPLWLANLGLVVPPVPPGGPGGDEDEDTYEEAEPYLPNTTTSNTENAESDSSHYESYGEEDDDDEPVKDRAHYIHWSASQPCLRPVPESRLCGYLWKRKWLGQWTKQLFIIRSDVLLCYKCAQDLLPQLEFSLRGCQLVIEDVSVGGEGDTQSSLSLIRSDTLLSGRSSLVQTDSEEERASAVCSLNKDKGFLSVLMNCQWQSLRCRVEAGLLIMFGEEEEEEESEEMEEVKRSPQYTVQLRGCEVRAGPDTDHSYRIKLSKLGDQVAVLEVSSSGEKERWLKLLQDGAAKTQENTDKALSSQDSVRPCSVSSKDSVTYSNTTFSSHNRKSLELERGVQKLELTGKRTVQLRAGSEINLTSAGKQNKRTSFRQSLAICSERAQAGFLNPLLRRTASAKNSLRRAPSSLFIEHGKVFQKRKQYTQHTNTTNTKHTKHASHRTLLCCQGRLQHFHRPDNGSNLYKKPPIYKQAPSGKHIEDLIIESSKFPAAQPPDPNLPSKIETEYWPCPPSVAVIEQELRKKDQGEEAEEEEDDEIQSNLGKIILKEELDKSATPLRRKSRSLPESCQNTGSNGSKSVYFPASSKSGLSRLQSAEFSSSEKAPAEWGLQDGQRKVPPQHICPYEMLVVTHRGRSKMPPGVDRTRLEEEFFSVFGMTIEEFDRLSLWKKNNLKKKFLLAKLIWDLPSFLSALDSEKLRGDEDEDTYEEAEPYLPNTTTSNTENAESDSSHYESYGEEDDDDEPVKDRAHYIHWSASQPCLRPIPESRLCGYLWKRKWLGQWTKQLFIIRSDVLLCYKCAQDLLPQLEFSLRGCQLSSLVQTDSEEERASAVCSLNKDKGFLSVLMNCQWQSLRCRVEAGLLIMFGEEEEEEESEEMEEVKRSPQYTVQLRGCEVRAGPDTDHSYRIKLSKLGDQVAVLEVSSSGEKERWLKLLQDGAAKTQENTDKALSGTYQDQPIYSNTSILDHMLHSSQDSVRPCSVSSKDSVTYSNTTFSSHNRKSLELERGVQKLELTGKRTVQLRAGSEINLTSAGKQNKRTSFRQSLAICSERAQAGFLNPLLRRTASAKNSLRRAPSSLFIEHGKVFQKRKEWETKAAA</sequence>
<evidence type="ECO:0000256" key="1">
    <source>
        <dbReference type="ARBA" id="ARBA00004496"/>
    </source>
</evidence>
<dbReference type="GO" id="GO:0005829">
    <property type="term" value="C:cytosol"/>
    <property type="evidence" value="ECO:0007669"/>
    <property type="project" value="TreeGrafter"/>
</dbReference>
<feature type="compositionally biased region" description="Polar residues" evidence="6">
    <location>
        <begin position="713"/>
        <end position="741"/>
    </location>
</feature>
<comment type="caution">
    <text evidence="9">The sequence shown here is derived from an EMBL/GenBank/DDBJ whole genome shotgun (WGS) entry which is preliminary data.</text>
</comment>
<feature type="domain" description="PH" evidence="7">
    <location>
        <begin position="503"/>
        <end position="705"/>
    </location>
</feature>
<dbReference type="InterPro" id="IPR030113">
    <property type="entry name" value="AFAP"/>
</dbReference>
<dbReference type="PROSITE" id="PS50003">
    <property type="entry name" value="PH_DOMAIN"/>
    <property type="match status" value="2"/>
</dbReference>
<keyword evidence="2" id="KW-0963">Cytoplasm</keyword>
<feature type="region of interest" description="Disordered" evidence="6">
    <location>
        <begin position="1113"/>
        <end position="1156"/>
    </location>
</feature>
<name>A0A7J5YPS4_DISMA</name>
<protein>
    <recommendedName>
        <fullName evidence="11">Actin filament-associated protein 1-like 2</fullName>
    </recommendedName>
</protein>
<feature type="compositionally biased region" description="Basic and acidic residues" evidence="6">
    <location>
        <begin position="88"/>
        <end position="97"/>
    </location>
</feature>
<feature type="compositionally biased region" description="Acidic residues" evidence="6">
    <location>
        <begin position="217"/>
        <end position="227"/>
    </location>
</feature>
<dbReference type="PANTHER" id="PTHR14338">
    <property type="entry name" value="ACTIN FILAMENT-ASSOCIATED PROTEIN 1 FAMILY MEMBER"/>
    <property type="match status" value="1"/>
</dbReference>
<feature type="compositionally biased region" description="Polar residues" evidence="6">
    <location>
        <begin position="101"/>
        <end position="111"/>
    </location>
</feature>
<feature type="region of interest" description="Disordered" evidence="6">
    <location>
        <begin position="74"/>
        <end position="133"/>
    </location>
</feature>
<feature type="region of interest" description="Disordered" evidence="6">
    <location>
        <begin position="449"/>
        <end position="481"/>
    </location>
</feature>
<dbReference type="OrthoDB" id="8904770at2759"/>
<dbReference type="GO" id="GO:0017124">
    <property type="term" value="F:SH3 domain binding"/>
    <property type="evidence" value="ECO:0007669"/>
    <property type="project" value="TreeGrafter"/>
</dbReference>
<dbReference type="GO" id="GO:0003779">
    <property type="term" value="F:actin binding"/>
    <property type="evidence" value="ECO:0007669"/>
    <property type="project" value="InterPro"/>
</dbReference>
<comment type="subcellular location">
    <subcellularLocation>
        <location evidence="1">Cytoplasm</location>
    </subcellularLocation>
</comment>
<dbReference type="Proteomes" id="UP000518266">
    <property type="component" value="Unassembled WGS sequence"/>
</dbReference>